<dbReference type="InterPro" id="IPR010982">
    <property type="entry name" value="Lambda_DNA-bd_dom_sf"/>
</dbReference>
<name>A0ABT5S5E9_9FLAO</name>
<dbReference type="RefSeq" id="WP_274270154.1">
    <property type="nucleotide sequence ID" value="NZ_JAOSLC020000002.1"/>
</dbReference>
<dbReference type="Pfam" id="PF13443">
    <property type="entry name" value="HTH_26"/>
    <property type="match status" value="1"/>
</dbReference>
<dbReference type="EMBL" id="JAOSLC020000002">
    <property type="protein sequence ID" value="MDD7913331.1"/>
    <property type="molecule type" value="Genomic_DNA"/>
</dbReference>
<reference evidence="2" key="1">
    <citation type="submission" date="2023-02" db="EMBL/GenBank/DDBJ databases">
        <title>Polaribacter ponticola sp. nov., isolated from seawater.</title>
        <authorList>
            <person name="Baek J.H."/>
            <person name="Kim J.M."/>
            <person name="Choi D.G."/>
            <person name="Jeon C.O."/>
        </authorList>
    </citation>
    <scope>NUCLEOTIDE SEQUENCE</scope>
    <source>
        <strain evidence="2">MSW5</strain>
    </source>
</reference>
<gene>
    <name evidence="2" type="ORF">N5A56_002310</name>
</gene>
<organism evidence="2 3">
    <name type="scientific">Polaribacter ponticola</name>
    <dbReference type="NCBI Taxonomy" id="2978475"/>
    <lineage>
        <taxon>Bacteria</taxon>
        <taxon>Pseudomonadati</taxon>
        <taxon>Bacteroidota</taxon>
        <taxon>Flavobacteriia</taxon>
        <taxon>Flavobacteriales</taxon>
        <taxon>Flavobacteriaceae</taxon>
    </lineage>
</organism>
<evidence type="ECO:0000313" key="2">
    <source>
        <dbReference type="EMBL" id="MDD7913331.1"/>
    </source>
</evidence>
<evidence type="ECO:0000259" key="1">
    <source>
        <dbReference type="Pfam" id="PF13443"/>
    </source>
</evidence>
<proteinExistence type="predicted"/>
<comment type="caution">
    <text evidence="2">The sequence shown here is derived from an EMBL/GenBank/DDBJ whole genome shotgun (WGS) entry which is preliminary data.</text>
</comment>
<keyword evidence="3" id="KW-1185">Reference proteome</keyword>
<dbReference type="SUPFAM" id="SSF47413">
    <property type="entry name" value="lambda repressor-like DNA-binding domains"/>
    <property type="match status" value="1"/>
</dbReference>
<dbReference type="Gene3D" id="1.10.260.40">
    <property type="entry name" value="lambda repressor-like DNA-binding domains"/>
    <property type="match status" value="1"/>
</dbReference>
<accession>A0ABT5S5E9</accession>
<protein>
    <submittedName>
        <fullName evidence="2">Helix-turn-helix transcriptional regulator</fullName>
    </submittedName>
</protein>
<dbReference type="Proteomes" id="UP001151478">
    <property type="component" value="Unassembled WGS sequence"/>
</dbReference>
<dbReference type="InterPro" id="IPR001387">
    <property type="entry name" value="Cro/C1-type_HTH"/>
</dbReference>
<evidence type="ECO:0000313" key="3">
    <source>
        <dbReference type="Proteomes" id="UP001151478"/>
    </source>
</evidence>
<feature type="domain" description="HTH cro/C1-type" evidence="1">
    <location>
        <begin position="4"/>
        <end position="57"/>
    </location>
</feature>
<sequence>MTEIGKFLNKKSVNKAEIARRTGISTSRLSELSLNESTRFTVQELYLIALAIDTKPAIVLEEVCKNLKLNNG</sequence>